<proteinExistence type="predicted"/>
<keyword evidence="1" id="KW-0812">Transmembrane</keyword>
<dbReference type="RefSeq" id="WP_184219629.1">
    <property type="nucleotide sequence ID" value="NZ_JACHIP010000005.1"/>
</dbReference>
<protein>
    <submittedName>
        <fullName evidence="2">Uncharacterized protein</fullName>
    </submittedName>
</protein>
<keyword evidence="1" id="KW-1133">Transmembrane helix</keyword>
<keyword evidence="1" id="KW-0472">Membrane</keyword>
<organism evidence="2 3">
    <name type="scientific">Granulicella aggregans</name>
    <dbReference type="NCBI Taxonomy" id="474949"/>
    <lineage>
        <taxon>Bacteria</taxon>
        <taxon>Pseudomonadati</taxon>
        <taxon>Acidobacteriota</taxon>
        <taxon>Terriglobia</taxon>
        <taxon>Terriglobales</taxon>
        <taxon>Acidobacteriaceae</taxon>
        <taxon>Granulicella</taxon>
    </lineage>
</organism>
<dbReference type="EMBL" id="JACHIP010000005">
    <property type="protein sequence ID" value="MBB5058966.1"/>
    <property type="molecule type" value="Genomic_DNA"/>
</dbReference>
<accession>A0A7W8E4W2</accession>
<comment type="caution">
    <text evidence="2">The sequence shown here is derived from an EMBL/GenBank/DDBJ whole genome shotgun (WGS) entry which is preliminary data.</text>
</comment>
<feature type="transmembrane region" description="Helical" evidence="1">
    <location>
        <begin position="20"/>
        <end position="37"/>
    </location>
</feature>
<evidence type="ECO:0000256" key="1">
    <source>
        <dbReference type="SAM" id="Phobius"/>
    </source>
</evidence>
<reference evidence="2 3" key="1">
    <citation type="submission" date="2020-08" db="EMBL/GenBank/DDBJ databases">
        <title>Genomic Encyclopedia of Type Strains, Phase IV (KMG-V): Genome sequencing to study the core and pangenomes of soil and plant-associated prokaryotes.</title>
        <authorList>
            <person name="Whitman W."/>
        </authorList>
    </citation>
    <scope>NUCLEOTIDE SEQUENCE [LARGE SCALE GENOMIC DNA]</scope>
    <source>
        <strain evidence="2 3">M8UP14</strain>
    </source>
</reference>
<keyword evidence="3" id="KW-1185">Reference proteome</keyword>
<sequence length="149" mass="16860">MKSNAQIRGGTSSWLRKQLVPATAFLALFIVFAFWYYEGNNFTDGNIPGTYVADRSSRSDVLYLRTDHTYEQEDLTNGQKKNASGTWRFMGNADAHIVFEGSFLNAPAAAVGRDDHYAFGMFDNLFGYLTLTLQSDSDPLIFHKRHLLF</sequence>
<gene>
    <name evidence="2" type="ORF">HDF16_003689</name>
</gene>
<dbReference type="AlphaFoldDB" id="A0A7W8E4W2"/>
<dbReference type="Proteomes" id="UP000540989">
    <property type="component" value="Unassembled WGS sequence"/>
</dbReference>
<name>A0A7W8E4W2_9BACT</name>
<evidence type="ECO:0000313" key="3">
    <source>
        <dbReference type="Proteomes" id="UP000540989"/>
    </source>
</evidence>
<evidence type="ECO:0000313" key="2">
    <source>
        <dbReference type="EMBL" id="MBB5058966.1"/>
    </source>
</evidence>